<keyword evidence="1" id="KW-0472">Membrane</keyword>
<comment type="caution">
    <text evidence="2">The sequence shown here is derived from an EMBL/GenBank/DDBJ whole genome shotgun (WGS) entry which is preliminary data.</text>
</comment>
<feature type="transmembrane region" description="Helical" evidence="1">
    <location>
        <begin position="119"/>
        <end position="140"/>
    </location>
</feature>
<keyword evidence="1" id="KW-1133">Transmembrane helix</keyword>
<dbReference type="InterPro" id="IPR047730">
    <property type="entry name" value="ABZJ_00895-like"/>
</dbReference>
<sequence>MSSSPVQTSLTPTLIRFILAFILCVIVVQVAIVLLNLKMPSAMGIITLVAALAPAFDLFARTTGRVMTSGEKVRFSLSVAIITLVINIATLLVFTYLAMGSISLANITSYLGLGQIDPFFVTLLVGLGLVIAFVITYFSAGFMGRGALKRLAKAK</sequence>
<dbReference type="AlphaFoldDB" id="A0A839EIU0"/>
<evidence type="ECO:0000313" key="2">
    <source>
        <dbReference type="EMBL" id="MBA8879901.1"/>
    </source>
</evidence>
<evidence type="ECO:0000313" key="3">
    <source>
        <dbReference type="Proteomes" id="UP000549052"/>
    </source>
</evidence>
<dbReference type="NCBIfam" id="NF038216">
    <property type="entry name" value="ABZJ_00895_fam"/>
    <property type="match status" value="1"/>
</dbReference>
<reference evidence="2 3" key="1">
    <citation type="submission" date="2020-07" db="EMBL/GenBank/DDBJ databases">
        <title>Genomic Encyclopedia of Type Strains, Phase IV (KMG-V): Genome sequencing to study the core and pangenomes of soil and plant-associated prokaryotes.</title>
        <authorList>
            <person name="Whitman W."/>
        </authorList>
    </citation>
    <scope>NUCLEOTIDE SEQUENCE [LARGE SCALE GENOMIC DNA]</scope>
    <source>
        <strain evidence="2 3">AN3</strain>
    </source>
</reference>
<name>A0A839EIU0_9HYPH</name>
<feature type="transmembrane region" description="Helical" evidence="1">
    <location>
        <begin position="14"/>
        <end position="35"/>
    </location>
</feature>
<evidence type="ECO:0000256" key="1">
    <source>
        <dbReference type="SAM" id="Phobius"/>
    </source>
</evidence>
<proteinExistence type="predicted"/>
<gene>
    <name evidence="2" type="ORF">FHW16_003620</name>
</gene>
<keyword evidence="3" id="KW-1185">Reference proteome</keyword>
<dbReference type="EMBL" id="JACGXN010000005">
    <property type="protein sequence ID" value="MBA8879901.1"/>
    <property type="molecule type" value="Genomic_DNA"/>
</dbReference>
<feature type="transmembrane region" description="Helical" evidence="1">
    <location>
        <begin position="79"/>
        <end position="99"/>
    </location>
</feature>
<organism evidence="2 3">
    <name type="scientific">Phyllobacterium myrsinacearum</name>
    <dbReference type="NCBI Taxonomy" id="28101"/>
    <lineage>
        <taxon>Bacteria</taxon>
        <taxon>Pseudomonadati</taxon>
        <taxon>Pseudomonadota</taxon>
        <taxon>Alphaproteobacteria</taxon>
        <taxon>Hyphomicrobiales</taxon>
        <taxon>Phyllobacteriaceae</taxon>
        <taxon>Phyllobacterium</taxon>
    </lineage>
</organism>
<dbReference type="RefSeq" id="WP_182550535.1">
    <property type="nucleotide sequence ID" value="NZ_JACGXN010000005.1"/>
</dbReference>
<accession>A0A839EIU0</accession>
<protein>
    <submittedName>
        <fullName evidence="2">Uncharacterized protein</fullName>
    </submittedName>
</protein>
<keyword evidence="1" id="KW-0812">Transmembrane</keyword>
<feature type="transmembrane region" description="Helical" evidence="1">
    <location>
        <begin position="41"/>
        <end position="59"/>
    </location>
</feature>
<dbReference type="Proteomes" id="UP000549052">
    <property type="component" value="Unassembled WGS sequence"/>
</dbReference>